<comment type="caution">
    <text evidence="1">The sequence shown here is derived from an EMBL/GenBank/DDBJ whole genome shotgun (WGS) entry which is preliminary data.</text>
</comment>
<evidence type="ECO:0000313" key="1">
    <source>
        <dbReference type="EMBL" id="KAI5665099.1"/>
    </source>
</evidence>
<dbReference type="Proteomes" id="UP001060085">
    <property type="component" value="Linkage Group LG05"/>
</dbReference>
<reference evidence="2" key="1">
    <citation type="journal article" date="2023" name="Nat. Plants">
        <title>Single-cell RNA sequencing provides a high-resolution roadmap for understanding the multicellular compartmentation of specialized metabolism.</title>
        <authorList>
            <person name="Sun S."/>
            <person name="Shen X."/>
            <person name="Li Y."/>
            <person name="Li Y."/>
            <person name="Wang S."/>
            <person name="Li R."/>
            <person name="Zhang H."/>
            <person name="Shen G."/>
            <person name="Guo B."/>
            <person name="Wei J."/>
            <person name="Xu J."/>
            <person name="St-Pierre B."/>
            <person name="Chen S."/>
            <person name="Sun C."/>
        </authorList>
    </citation>
    <scope>NUCLEOTIDE SEQUENCE [LARGE SCALE GENOMIC DNA]</scope>
</reference>
<protein>
    <submittedName>
        <fullName evidence="1">Uncharacterized protein</fullName>
    </submittedName>
</protein>
<sequence length="199" mass="22749">MVKLYHAPISQVDRAWRKTVDGLEKDETCQFNIVAKLYSPSNNSFIWIIERDISTATYFVRAHAYNSADEEIAFGQSINFRPYAPIIQVDRAQRKIVDSLEMDKICQFKIVPKPYSPSNNSFTWTMPRHIPTATCFVNVYAYNSANEEVAFGQSTDAHKIINLFEIQAISGLHTSIDIATTYFSAFSIVSLFGFFYLEK</sequence>
<accession>A0ACC0AY87</accession>
<keyword evidence="2" id="KW-1185">Reference proteome</keyword>
<gene>
    <name evidence="1" type="ORF">M9H77_24422</name>
</gene>
<name>A0ACC0AY87_CATRO</name>
<organism evidence="1 2">
    <name type="scientific">Catharanthus roseus</name>
    <name type="common">Madagascar periwinkle</name>
    <name type="synonym">Vinca rosea</name>
    <dbReference type="NCBI Taxonomy" id="4058"/>
    <lineage>
        <taxon>Eukaryota</taxon>
        <taxon>Viridiplantae</taxon>
        <taxon>Streptophyta</taxon>
        <taxon>Embryophyta</taxon>
        <taxon>Tracheophyta</taxon>
        <taxon>Spermatophyta</taxon>
        <taxon>Magnoliopsida</taxon>
        <taxon>eudicotyledons</taxon>
        <taxon>Gunneridae</taxon>
        <taxon>Pentapetalae</taxon>
        <taxon>asterids</taxon>
        <taxon>lamiids</taxon>
        <taxon>Gentianales</taxon>
        <taxon>Apocynaceae</taxon>
        <taxon>Rauvolfioideae</taxon>
        <taxon>Vinceae</taxon>
        <taxon>Catharanthinae</taxon>
        <taxon>Catharanthus</taxon>
    </lineage>
</organism>
<dbReference type="EMBL" id="CM044705">
    <property type="protein sequence ID" value="KAI5665099.1"/>
    <property type="molecule type" value="Genomic_DNA"/>
</dbReference>
<proteinExistence type="predicted"/>
<evidence type="ECO:0000313" key="2">
    <source>
        <dbReference type="Proteomes" id="UP001060085"/>
    </source>
</evidence>